<dbReference type="GO" id="GO:0005886">
    <property type="term" value="C:plasma membrane"/>
    <property type="evidence" value="ECO:0007669"/>
    <property type="project" value="UniProtKB-SubCell"/>
</dbReference>
<protein>
    <recommendedName>
        <fullName evidence="7">Glycosyltransferase 2-like domain-containing protein</fullName>
    </recommendedName>
</protein>
<dbReference type="InterPro" id="IPR001173">
    <property type="entry name" value="Glyco_trans_2-like"/>
</dbReference>
<proteinExistence type="predicted"/>
<evidence type="ECO:0000256" key="2">
    <source>
        <dbReference type="ARBA" id="ARBA00022475"/>
    </source>
</evidence>
<evidence type="ECO:0000313" key="8">
    <source>
        <dbReference type="EMBL" id="SUZ95954.1"/>
    </source>
</evidence>
<keyword evidence="2" id="KW-1003">Cell membrane</keyword>
<dbReference type="CDD" id="cd02522">
    <property type="entry name" value="GT_2_like_a"/>
    <property type="match status" value="1"/>
</dbReference>
<feature type="transmembrane region" description="Helical" evidence="6">
    <location>
        <begin position="327"/>
        <end position="348"/>
    </location>
</feature>
<evidence type="ECO:0000256" key="6">
    <source>
        <dbReference type="SAM" id="Phobius"/>
    </source>
</evidence>
<dbReference type="NCBIfam" id="TIGR04283">
    <property type="entry name" value="glyco_like_mftF"/>
    <property type="match status" value="1"/>
</dbReference>
<reference evidence="8" key="1">
    <citation type="submission" date="2018-05" db="EMBL/GenBank/DDBJ databases">
        <authorList>
            <person name="Lanie J.A."/>
            <person name="Ng W.-L."/>
            <person name="Kazmierczak K.M."/>
            <person name="Andrzejewski T.M."/>
            <person name="Davidsen T.M."/>
            <person name="Wayne K.J."/>
            <person name="Tettelin H."/>
            <person name="Glass J.I."/>
            <person name="Rusch D."/>
            <person name="Podicherti R."/>
            <person name="Tsui H.-C.T."/>
            <person name="Winkler M.E."/>
        </authorList>
    </citation>
    <scope>NUCLEOTIDE SEQUENCE</scope>
</reference>
<feature type="domain" description="Glycosyltransferase 2-like" evidence="7">
    <location>
        <begin position="7"/>
        <end position="159"/>
    </location>
</feature>
<dbReference type="EMBL" id="UINC01002369">
    <property type="protein sequence ID" value="SUZ95954.1"/>
    <property type="molecule type" value="Genomic_DNA"/>
</dbReference>
<keyword evidence="5 6" id="KW-0472">Membrane</keyword>
<organism evidence="8">
    <name type="scientific">marine metagenome</name>
    <dbReference type="NCBI Taxonomy" id="408172"/>
    <lineage>
        <taxon>unclassified sequences</taxon>
        <taxon>metagenomes</taxon>
        <taxon>ecological metagenomes</taxon>
    </lineage>
</organism>
<dbReference type="Pfam" id="PF00535">
    <property type="entry name" value="Glycos_transf_2"/>
    <property type="match status" value="1"/>
</dbReference>
<evidence type="ECO:0000256" key="1">
    <source>
        <dbReference type="ARBA" id="ARBA00004236"/>
    </source>
</evidence>
<evidence type="ECO:0000259" key="7">
    <source>
        <dbReference type="Pfam" id="PF00535"/>
    </source>
</evidence>
<keyword evidence="4" id="KW-0808">Transferase</keyword>
<keyword evidence="6" id="KW-0812">Transmembrane</keyword>
<evidence type="ECO:0000256" key="4">
    <source>
        <dbReference type="ARBA" id="ARBA00022679"/>
    </source>
</evidence>
<keyword evidence="6" id="KW-1133">Transmembrane helix</keyword>
<dbReference type="AlphaFoldDB" id="A0A381RXM6"/>
<feature type="transmembrane region" description="Helical" evidence="6">
    <location>
        <begin position="210"/>
        <end position="228"/>
    </location>
</feature>
<sequence>MAPCDVSVVIPILNEAETLPALLQDLQRQVDVTIEVLVADGGSEDGSTEIARTFPFARVVSTLRGRGRQMNRGAQEAHGEYLFFLHADTRLRSNTLVASARDAMTAARHDGADHRVAGHFALEFIRKNPGRHPIAFRYAEEKTSFDRPHVVNGDQGLFLHRSFFAELGGFDESFNFLEDQKIAADIRSRGRWLLLPGTMRTSARRFESAGFFRLYTLMSIIVALYWVGATEFFVRAPEVYPKQDDTSKLLLTPFFNTIGRMFRDDYGLAGTLRLLLRIGGFVRSHSWQMFYFADIWLRPVLGPRKYPFLKFHDVVFWPATNYRLFDAIAALGAVLWFFGVLFPVYTILDRRELRDRASVSR</sequence>
<dbReference type="GO" id="GO:0016757">
    <property type="term" value="F:glycosyltransferase activity"/>
    <property type="evidence" value="ECO:0007669"/>
    <property type="project" value="UniProtKB-KW"/>
</dbReference>
<name>A0A381RXM6_9ZZZZ</name>
<evidence type="ECO:0000256" key="5">
    <source>
        <dbReference type="ARBA" id="ARBA00023136"/>
    </source>
</evidence>
<evidence type="ECO:0000256" key="3">
    <source>
        <dbReference type="ARBA" id="ARBA00022676"/>
    </source>
</evidence>
<dbReference type="PANTHER" id="PTHR43646">
    <property type="entry name" value="GLYCOSYLTRANSFERASE"/>
    <property type="match status" value="1"/>
</dbReference>
<comment type="subcellular location">
    <subcellularLocation>
        <location evidence="1">Cell membrane</location>
    </subcellularLocation>
</comment>
<keyword evidence="3" id="KW-0328">Glycosyltransferase</keyword>
<dbReference type="InterPro" id="IPR029044">
    <property type="entry name" value="Nucleotide-diphossugar_trans"/>
</dbReference>
<accession>A0A381RXM6</accession>
<dbReference type="SUPFAM" id="SSF53448">
    <property type="entry name" value="Nucleotide-diphospho-sugar transferases"/>
    <property type="match status" value="1"/>
</dbReference>
<dbReference type="Gene3D" id="3.90.550.10">
    <property type="entry name" value="Spore Coat Polysaccharide Biosynthesis Protein SpsA, Chain A"/>
    <property type="match status" value="1"/>
</dbReference>
<gene>
    <name evidence="8" type="ORF">METZ01_LOCUS48808</name>
</gene>
<dbReference type="InterPro" id="IPR026461">
    <property type="entry name" value="Trfase_2_rSAM/seldom_assoc"/>
</dbReference>
<dbReference type="PANTHER" id="PTHR43646:SF2">
    <property type="entry name" value="GLYCOSYLTRANSFERASE 2-LIKE DOMAIN-CONTAINING PROTEIN"/>
    <property type="match status" value="1"/>
</dbReference>